<keyword evidence="2" id="KW-1185">Reference proteome</keyword>
<comment type="caution">
    <text evidence="1">The sequence shown here is derived from an EMBL/GenBank/DDBJ whole genome shotgun (WGS) entry which is preliminary data.</text>
</comment>
<reference evidence="1" key="1">
    <citation type="submission" date="2020-11" db="EMBL/GenBank/DDBJ databases">
        <title>Nocardia NEAU-351.nov., a novel actinomycete isolated from the cow dung.</title>
        <authorList>
            <person name="Zhang X."/>
        </authorList>
    </citation>
    <scope>NUCLEOTIDE SEQUENCE</scope>
    <source>
        <strain evidence="1">NEAU-351</strain>
    </source>
</reference>
<protein>
    <submittedName>
        <fullName evidence="1">Uncharacterized protein</fullName>
    </submittedName>
</protein>
<proteinExistence type="predicted"/>
<evidence type="ECO:0000313" key="2">
    <source>
        <dbReference type="Proteomes" id="UP000655751"/>
    </source>
</evidence>
<organism evidence="1 2">
    <name type="scientific">Nocardia bovistercoris</name>
    <dbReference type="NCBI Taxonomy" id="2785916"/>
    <lineage>
        <taxon>Bacteria</taxon>
        <taxon>Bacillati</taxon>
        <taxon>Actinomycetota</taxon>
        <taxon>Actinomycetes</taxon>
        <taxon>Mycobacteriales</taxon>
        <taxon>Nocardiaceae</taxon>
        <taxon>Nocardia</taxon>
    </lineage>
</organism>
<dbReference type="Proteomes" id="UP000655751">
    <property type="component" value="Unassembled WGS sequence"/>
</dbReference>
<sequence>MDHHLIEQHASITDHHGITADSVPLLRVLNPSLSGKPQNAEFTDDHIVTEADGSVQIR</sequence>
<gene>
    <name evidence="1" type="ORF">IT779_34590</name>
</gene>
<dbReference type="AlphaFoldDB" id="A0A931IJD7"/>
<dbReference type="EMBL" id="JADMLG010000024">
    <property type="protein sequence ID" value="MBH0781411.1"/>
    <property type="molecule type" value="Genomic_DNA"/>
</dbReference>
<dbReference type="RefSeq" id="WP_196153692.1">
    <property type="nucleotide sequence ID" value="NZ_JADMLG010000024.1"/>
</dbReference>
<evidence type="ECO:0000313" key="1">
    <source>
        <dbReference type="EMBL" id="MBH0781411.1"/>
    </source>
</evidence>
<name>A0A931IJD7_9NOCA</name>
<accession>A0A931IJD7</accession>